<feature type="domain" description="EF-hand" evidence="2">
    <location>
        <begin position="468"/>
        <end position="503"/>
    </location>
</feature>
<dbReference type="Pfam" id="PF00583">
    <property type="entry name" value="Acetyltransf_1"/>
    <property type="match status" value="1"/>
</dbReference>
<proteinExistence type="predicted"/>
<keyword evidence="1" id="KW-0106">Calcium</keyword>
<dbReference type="InterPro" id="IPR002048">
    <property type="entry name" value="EF_hand_dom"/>
</dbReference>
<dbReference type="GO" id="GO:0016747">
    <property type="term" value="F:acyltransferase activity, transferring groups other than amino-acyl groups"/>
    <property type="evidence" value="ECO:0007669"/>
    <property type="project" value="InterPro"/>
</dbReference>
<evidence type="ECO:0000259" key="3">
    <source>
        <dbReference type="PROSITE" id="PS51186"/>
    </source>
</evidence>
<dbReference type="EMBL" id="HBEG01006268">
    <property type="protein sequence ID" value="CAD8347996.1"/>
    <property type="molecule type" value="Transcribed_RNA"/>
</dbReference>
<organism evidence="4">
    <name type="scientific">Pyrodinium bahamense</name>
    <dbReference type="NCBI Taxonomy" id="73915"/>
    <lineage>
        <taxon>Eukaryota</taxon>
        <taxon>Sar</taxon>
        <taxon>Alveolata</taxon>
        <taxon>Dinophyceae</taxon>
        <taxon>Gonyaulacales</taxon>
        <taxon>Pyrocystaceae</taxon>
        <taxon>Pyrodinium</taxon>
    </lineage>
</organism>
<name>A0A7R9ZYS0_9DINO</name>
<dbReference type="Gene3D" id="1.10.238.10">
    <property type="entry name" value="EF-hand"/>
    <property type="match status" value="4"/>
</dbReference>
<dbReference type="PROSITE" id="PS51186">
    <property type="entry name" value="GNAT"/>
    <property type="match status" value="1"/>
</dbReference>
<accession>A0A7R9ZYS0</accession>
<feature type="domain" description="EF-hand" evidence="2">
    <location>
        <begin position="686"/>
        <end position="721"/>
    </location>
</feature>
<dbReference type="SMART" id="SM00054">
    <property type="entry name" value="EFh"/>
    <property type="match status" value="7"/>
</dbReference>
<dbReference type="PROSITE" id="PS50222">
    <property type="entry name" value="EF_HAND_2"/>
    <property type="match status" value="6"/>
</dbReference>
<dbReference type="InterPro" id="IPR018247">
    <property type="entry name" value="EF_Hand_1_Ca_BS"/>
</dbReference>
<protein>
    <recommendedName>
        <fullName evidence="5">Calmodulin</fullName>
    </recommendedName>
</protein>
<evidence type="ECO:0000256" key="1">
    <source>
        <dbReference type="ARBA" id="ARBA00022837"/>
    </source>
</evidence>
<dbReference type="CDD" id="cd04301">
    <property type="entry name" value="NAT_SF"/>
    <property type="match status" value="1"/>
</dbReference>
<dbReference type="AlphaFoldDB" id="A0A7R9ZYS0"/>
<dbReference type="InterPro" id="IPR011992">
    <property type="entry name" value="EF-hand-dom_pair"/>
</dbReference>
<dbReference type="PANTHER" id="PTHR23064">
    <property type="entry name" value="TROPONIN"/>
    <property type="match status" value="1"/>
</dbReference>
<feature type="domain" description="N-acetyltransferase" evidence="3">
    <location>
        <begin position="53"/>
        <end position="187"/>
    </location>
</feature>
<evidence type="ECO:0000259" key="2">
    <source>
        <dbReference type="PROSITE" id="PS50222"/>
    </source>
</evidence>
<sequence>MAARKPGSPLLPGQRVRRPLDDDDEILGEQDGEATLAQLVADWDGTVLSIADIAARETDPTIAKHISDAQAIAAAQFEEDFIKKIVRDSGYRLTMLIEDSTTVSGFMVYSYSASVINVVQIGIAEAHRGRGLGRCAVTWLLEHAKKAGLDSLTIECRAEGVKFYERCGFKQGSRTPDGILTMCLNIKGTETSTPPAKDEAPKASPGLLTPGVVREKGRIVPAPKVVPKIKGKTVPPKAKMQPAPKRGDVVSMSRGALVMRIFDMCDADGDKVLKEHEMYDFAVCGGFKGSAQEWTKEYKILCVKCTVEPNKGLDMVRFEQVLNVHRASTYTDMELQSIFTKLNERAKAKEQEEANAGRAELVKTVFEACDVDKDGALGEREMKRVVIHIGFTGTDEEWAQEYNDMCLDNKRDPTLGINFELFEKLVNDDTESGCYCSNADLEAVLANKVTETGPKVIKPPPKRHAPSSRESITMGLFKQLDRDRDGYLNLKEMQNFASLIGFKCDDEKWAKEYALFCEHGKADPEMGVDEKLFIKLVNDRSDAGCYCSDGELKDMLKELNPNAGEISSRGTLISAVFRACDRDGDGRLNGGEMRNFAGFTGFDGDDEAWDKEYKMLCSEVAAAPDEGVAQAAFTKLVNDTSERGCYCRDTELAAMIRQMGASGFFGNSGAGEASCGGDSVSLTPVSRAAVIRTLFHLCDKDENKLLNEEEMHTFAATAGFDGGPDEWTKEYHFVCQRGNADPAKGLNPAKFIQVINSGAAGRYTDTELKQILEKLELQACLDAGASGRSGVIRAVFHACDLDSDGYLNRQEMKNIATHVGFKGTADEWAKEYRQMCLDHGAEASAGIDLPMLELLVNDSSESGCYCSDRDLRAVLQSMGETTGGGVVKATGSAQSSARSELIRDIFKALDLDRDGTLDEQEMRGFAYHVGFEGTDDDWAKEYALLCREKRAQGVDLILFEKLVDDNSENGCHCTDLQLQAILTGLELGFR</sequence>
<dbReference type="Gene3D" id="3.40.630.30">
    <property type="match status" value="1"/>
</dbReference>
<dbReference type="SUPFAM" id="SSF47473">
    <property type="entry name" value="EF-hand"/>
    <property type="match status" value="3"/>
</dbReference>
<feature type="domain" description="EF-hand" evidence="2">
    <location>
        <begin position="357"/>
        <end position="392"/>
    </location>
</feature>
<dbReference type="SUPFAM" id="SSF55729">
    <property type="entry name" value="Acyl-CoA N-acyltransferases (Nat)"/>
    <property type="match status" value="1"/>
</dbReference>
<reference evidence="4" key="1">
    <citation type="submission" date="2021-01" db="EMBL/GenBank/DDBJ databases">
        <authorList>
            <person name="Corre E."/>
            <person name="Pelletier E."/>
            <person name="Niang G."/>
            <person name="Scheremetjew M."/>
            <person name="Finn R."/>
            <person name="Kale V."/>
            <person name="Holt S."/>
            <person name="Cochrane G."/>
            <person name="Meng A."/>
            <person name="Brown T."/>
            <person name="Cohen L."/>
        </authorList>
    </citation>
    <scope>NUCLEOTIDE SEQUENCE</scope>
    <source>
        <strain evidence="4">Pbaha01</strain>
    </source>
</reference>
<dbReference type="PROSITE" id="PS00018">
    <property type="entry name" value="EF_HAND_1"/>
    <property type="match status" value="6"/>
</dbReference>
<feature type="domain" description="EF-hand" evidence="2">
    <location>
        <begin position="897"/>
        <end position="932"/>
    </location>
</feature>
<evidence type="ECO:0000313" key="4">
    <source>
        <dbReference type="EMBL" id="CAD8347996.1"/>
    </source>
</evidence>
<dbReference type="InterPro" id="IPR052591">
    <property type="entry name" value="CML21-like"/>
</dbReference>
<dbReference type="Pfam" id="PF13202">
    <property type="entry name" value="EF-hand_5"/>
    <property type="match status" value="4"/>
</dbReference>
<dbReference type="GO" id="GO:0005509">
    <property type="term" value="F:calcium ion binding"/>
    <property type="evidence" value="ECO:0007669"/>
    <property type="project" value="InterPro"/>
</dbReference>
<feature type="domain" description="EF-hand" evidence="2">
    <location>
        <begin position="787"/>
        <end position="822"/>
    </location>
</feature>
<evidence type="ECO:0008006" key="5">
    <source>
        <dbReference type="Google" id="ProtNLM"/>
    </source>
</evidence>
<feature type="domain" description="EF-hand" evidence="2">
    <location>
        <begin position="568"/>
        <end position="603"/>
    </location>
</feature>
<dbReference type="InterPro" id="IPR000182">
    <property type="entry name" value="GNAT_dom"/>
</dbReference>
<gene>
    <name evidence="4" type="ORF">PBAH0796_LOCUS3735</name>
</gene>
<dbReference type="InterPro" id="IPR016181">
    <property type="entry name" value="Acyl_CoA_acyltransferase"/>
</dbReference>